<name>I0UV51_9MICC</name>
<comment type="caution">
    <text evidence="1">The sequence shown here is derived from an EMBL/GenBank/DDBJ whole genome shotgun (WGS) entry which is preliminary data.</text>
</comment>
<organism evidence="1 2">
    <name type="scientific">Rothia aeria F0474</name>
    <dbReference type="NCBI Taxonomy" id="1125724"/>
    <lineage>
        <taxon>Bacteria</taxon>
        <taxon>Bacillati</taxon>
        <taxon>Actinomycetota</taxon>
        <taxon>Actinomycetes</taxon>
        <taxon>Micrococcales</taxon>
        <taxon>Micrococcaceae</taxon>
        <taxon>Rothia</taxon>
    </lineage>
</organism>
<protein>
    <submittedName>
        <fullName evidence="1">PF11066 family protein</fullName>
    </submittedName>
</protein>
<dbReference type="Pfam" id="PF11066">
    <property type="entry name" value="DUF2867"/>
    <property type="match status" value="1"/>
</dbReference>
<sequence length="172" mass="19454">MIRLYLRYSGQLSTLEVLNMRFNNMNFSDGHYVQIPTSWDAQEFTYRFLSATPPWVRTIMQVRNRVVQKIGFTVQPSSKSKQLEVVVGSSAGPFTFTEVTDEHVIGGHKDKHIEFSSKFVVTAAEEGSTSARGGIETHAQPQSAVGKVYLTCIWPFHKALVPYMLRQVDIKP</sequence>
<dbReference type="InterPro" id="IPR021295">
    <property type="entry name" value="DUF2867"/>
</dbReference>
<dbReference type="EMBL" id="AJJQ01000009">
    <property type="protein sequence ID" value="EID51754.1"/>
    <property type="molecule type" value="Genomic_DNA"/>
</dbReference>
<keyword evidence="2" id="KW-1185">Reference proteome</keyword>
<proteinExistence type="predicted"/>
<gene>
    <name evidence="1" type="ORF">HMPREF1324_1473</name>
</gene>
<evidence type="ECO:0000313" key="2">
    <source>
        <dbReference type="Proteomes" id="UP000004863"/>
    </source>
</evidence>
<accession>I0UV51</accession>
<dbReference type="Proteomes" id="UP000004863">
    <property type="component" value="Unassembled WGS sequence"/>
</dbReference>
<reference evidence="1" key="1">
    <citation type="submission" date="2012-03" db="EMBL/GenBank/DDBJ databases">
        <authorList>
            <person name="Durkin A.S."/>
            <person name="McCorrison J."/>
            <person name="Torralba M."/>
            <person name="Gillis M."/>
            <person name="Methe B."/>
            <person name="Sutton G."/>
            <person name="Nelson K.E."/>
        </authorList>
    </citation>
    <scope>NUCLEOTIDE SEQUENCE [LARGE SCALE GENOMIC DNA]</scope>
    <source>
        <strain evidence="1">F0474</strain>
    </source>
</reference>
<evidence type="ECO:0000313" key="1">
    <source>
        <dbReference type="EMBL" id="EID51754.1"/>
    </source>
</evidence>
<dbReference type="AlphaFoldDB" id="I0UV51"/>